<dbReference type="PANTHER" id="PTHR23048:SF0">
    <property type="entry name" value="CALMODULIN LIKE 3"/>
    <property type="match status" value="1"/>
</dbReference>
<evidence type="ECO:0000313" key="5">
    <source>
        <dbReference type="RefSeq" id="XP_033158511.1"/>
    </source>
</evidence>
<feature type="domain" description="EF-hand" evidence="3">
    <location>
        <begin position="11"/>
        <end position="46"/>
    </location>
</feature>
<dbReference type="AlphaFoldDB" id="A0A6P8K6N2"/>
<protein>
    <submittedName>
        <fullName evidence="5">Neo-calmodulin</fullName>
    </submittedName>
</protein>
<dbReference type="SUPFAM" id="SSF47473">
    <property type="entry name" value="EF-hand"/>
    <property type="match status" value="1"/>
</dbReference>
<dbReference type="InterPro" id="IPR002048">
    <property type="entry name" value="EF_hand_dom"/>
</dbReference>
<dbReference type="Pfam" id="PF13499">
    <property type="entry name" value="EF-hand_7"/>
    <property type="match status" value="2"/>
</dbReference>
<dbReference type="CDD" id="cd00051">
    <property type="entry name" value="EFh"/>
    <property type="match status" value="1"/>
</dbReference>
<evidence type="ECO:0000259" key="3">
    <source>
        <dbReference type="PROSITE" id="PS50222"/>
    </source>
</evidence>
<dbReference type="PANTHER" id="PTHR23048">
    <property type="entry name" value="MYOSIN LIGHT CHAIN 1, 3"/>
    <property type="match status" value="1"/>
</dbReference>
<dbReference type="PROSITE" id="PS50222">
    <property type="entry name" value="EF_HAND_2"/>
    <property type="match status" value="3"/>
</dbReference>
<dbReference type="GeneID" id="117139935"/>
<dbReference type="GO" id="GO:0005509">
    <property type="term" value="F:calcium ion binding"/>
    <property type="evidence" value="ECO:0007669"/>
    <property type="project" value="InterPro"/>
</dbReference>
<dbReference type="Gene3D" id="1.10.238.10">
    <property type="entry name" value="EF-hand"/>
    <property type="match status" value="2"/>
</dbReference>
<dbReference type="SMART" id="SM00054">
    <property type="entry name" value="EFh"/>
    <property type="match status" value="3"/>
</dbReference>
<reference evidence="5" key="1">
    <citation type="submission" date="2025-08" db="UniProtKB">
        <authorList>
            <consortium name="RefSeq"/>
        </authorList>
    </citation>
    <scope>IDENTIFICATION</scope>
    <source>
        <strain evidence="5">Mau12</strain>
        <tissue evidence="5">Whole Body</tissue>
    </source>
</reference>
<evidence type="ECO:0000256" key="1">
    <source>
        <dbReference type="ARBA" id="ARBA00022737"/>
    </source>
</evidence>
<keyword evidence="2" id="KW-0106">Calcium</keyword>
<feature type="domain" description="EF-hand" evidence="3">
    <location>
        <begin position="84"/>
        <end position="119"/>
    </location>
</feature>
<dbReference type="InterPro" id="IPR050230">
    <property type="entry name" value="CALM/Myosin/TropC-like"/>
</dbReference>
<organism evidence="4 5">
    <name type="scientific">Drosophila mauritiana</name>
    <name type="common">Fruit fly</name>
    <dbReference type="NCBI Taxonomy" id="7226"/>
    <lineage>
        <taxon>Eukaryota</taxon>
        <taxon>Metazoa</taxon>
        <taxon>Ecdysozoa</taxon>
        <taxon>Arthropoda</taxon>
        <taxon>Hexapoda</taxon>
        <taxon>Insecta</taxon>
        <taxon>Pterygota</taxon>
        <taxon>Neoptera</taxon>
        <taxon>Endopterygota</taxon>
        <taxon>Diptera</taxon>
        <taxon>Brachycera</taxon>
        <taxon>Muscomorpha</taxon>
        <taxon>Ephydroidea</taxon>
        <taxon>Drosophilidae</taxon>
        <taxon>Drosophila</taxon>
        <taxon>Sophophora</taxon>
    </lineage>
</organism>
<evidence type="ECO:0000256" key="2">
    <source>
        <dbReference type="ARBA" id="ARBA00022837"/>
    </source>
</evidence>
<dbReference type="InterPro" id="IPR011992">
    <property type="entry name" value="EF-hand-dom_pair"/>
</dbReference>
<gene>
    <name evidence="5" type="primary">LOC117139935</name>
</gene>
<feature type="domain" description="EF-hand" evidence="3">
    <location>
        <begin position="120"/>
        <end position="151"/>
    </location>
</feature>
<dbReference type="FunFam" id="1.10.238.10:FF:000001">
    <property type="entry name" value="Calmodulin 1"/>
    <property type="match status" value="1"/>
</dbReference>
<dbReference type="GO" id="GO:0016460">
    <property type="term" value="C:myosin II complex"/>
    <property type="evidence" value="ECO:0007669"/>
    <property type="project" value="TreeGrafter"/>
</dbReference>
<evidence type="ECO:0000313" key="4">
    <source>
        <dbReference type="Proteomes" id="UP000515162"/>
    </source>
</evidence>
<dbReference type="Proteomes" id="UP000515162">
    <property type="component" value="Chromosome 3L"/>
</dbReference>
<dbReference type="InterPro" id="IPR018247">
    <property type="entry name" value="EF_Hand_1_Ca_BS"/>
</dbReference>
<keyword evidence="1" id="KW-0677">Repeat</keyword>
<dbReference type="RefSeq" id="XP_033158511.1">
    <property type="nucleotide sequence ID" value="XM_033302620.1"/>
</dbReference>
<keyword evidence="4" id="KW-1185">Reference proteome</keyword>
<dbReference type="PROSITE" id="PS00018">
    <property type="entry name" value="EF_HAND_1"/>
    <property type="match status" value="1"/>
</dbReference>
<accession>A0A6P8K6N2</accession>
<name>A0A6P8K6N2_DROMA</name>
<proteinExistence type="predicted"/>
<sequence>MESPNYILANDDLQDICEAFELYDPEKTGRIRADDLGDVMRTLGQNHTESEIYRYSEGLEGDINGYIQLTDFIDLMTKIYSMMGSSDCLKAAYNAFDFDKDGLVKYGELRHVFINLGEKISDEEFSEVFRQADVDGDGVINFRDFCTAYRS</sequence>